<dbReference type="RefSeq" id="WP_143488640.1">
    <property type="nucleotide sequence ID" value="NZ_VJOY01000008.1"/>
</dbReference>
<name>A0A553GXT2_9PSED</name>
<dbReference type="InterPro" id="IPR052901">
    <property type="entry name" value="Bact_TGase-like"/>
</dbReference>
<dbReference type="Proteomes" id="UP000315235">
    <property type="component" value="Unassembled WGS sequence"/>
</dbReference>
<dbReference type="Pfam" id="PF13559">
    <property type="entry name" value="DUF4129"/>
    <property type="match status" value="1"/>
</dbReference>
<comment type="caution">
    <text evidence="3">The sequence shown here is derived from an EMBL/GenBank/DDBJ whole genome shotgun (WGS) entry which is preliminary data.</text>
</comment>
<feature type="transmembrane region" description="Helical" evidence="1">
    <location>
        <begin position="79"/>
        <end position="95"/>
    </location>
</feature>
<dbReference type="AlphaFoldDB" id="A0A553GXT2"/>
<dbReference type="PANTHER" id="PTHR42736:SF1">
    <property type="entry name" value="PROTEIN-GLUTAMINE GAMMA-GLUTAMYLTRANSFERASE"/>
    <property type="match status" value="1"/>
</dbReference>
<sequence>MSTPQALPRVALTWLLVAQALAILPHFLHVPLWLAGFWLACVTWRVQAFRMKVGYPGPTAKIALVAVAAAGAYVSRGTLIGLDGGVVLLIAAFILKMVEMRSRRDGLVLVFLGFFVVVTSYLFDDSIATALYSLLPVTALLAALIGLQQSPGAVVRPQATLRLAGQLLLQALPLMLLLFVFFPRMEPLWSLPVPDKKGITGLSDNMSPGDVAELSQSTELVFRARFEGPLPPRRDLYWRALTLEHYDGRRWSQGYAAQGYGAPPAWRRQGNPLRYSVVMQPTAKPWLFGLDVAETDRDDVRQMSDFRLQRRRPVDRALLYQVTSWPQAPREVNAAPQGMRRALQLPSAGNPRTRAWAEDLRARYPATPDLVKAVLAHFRQEPYVYTLHPGEGGADDIDQFLFETRRGFCAHYAGAMAFVLRVAGIPARVVAGYQGGEPNAAGNYIQVRQFDAHAWVEYWQPDTGWVSADPTFQVSPERIEQGLEEALAKEGTFLEDSPLSPLRYRNLGWLNELRMTWDNLNYGWQRWVLGYQGEQQLAFLQRWFGAVDGRVFALSLVGGVGLAFAVVALFLFKPWVRLRDPQQRAFRDFEILLARQGLRRHPGEGPRDFARRAAAALPRQAAAIDAFAHLFEAQRYAGEPAASQALRDALKAVRRALPWRPGVSSS</sequence>
<dbReference type="SMART" id="SM00460">
    <property type="entry name" value="TGc"/>
    <property type="match status" value="1"/>
</dbReference>
<evidence type="ECO:0000256" key="1">
    <source>
        <dbReference type="SAM" id="Phobius"/>
    </source>
</evidence>
<dbReference type="PANTHER" id="PTHR42736">
    <property type="entry name" value="PROTEIN-GLUTAMINE GAMMA-GLUTAMYLTRANSFERASE"/>
    <property type="match status" value="1"/>
</dbReference>
<organism evidence="3 4">
    <name type="scientific">Pseudomonas mangiferae</name>
    <dbReference type="NCBI Taxonomy" id="2593654"/>
    <lineage>
        <taxon>Bacteria</taxon>
        <taxon>Pseudomonadati</taxon>
        <taxon>Pseudomonadota</taxon>
        <taxon>Gammaproteobacteria</taxon>
        <taxon>Pseudomonadales</taxon>
        <taxon>Pseudomonadaceae</taxon>
        <taxon>Pseudomonas</taxon>
    </lineage>
</organism>
<keyword evidence="1" id="KW-0812">Transmembrane</keyword>
<dbReference type="InterPro" id="IPR025403">
    <property type="entry name" value="TgpA-like_C"/>
</dbReference>
<evidence type="ECO:0000313" key="3">
    <source>
        <dbReference type="EMBL" id="TRX74312.1"/>
    </source>
</evidence>
<dbReference type="SUPFAM" id="SSF54001">
    <property type="entry name" value="Cysteine proteinases"/>
    <property type="match status" value="1"/>
</dbReference>
<feature type="transmembrane region" description="Helical" evidence="1">
    <location>
        <begin position="551"/>
        <end position="572"/>
    </location>
</feature>
<dbReference type="OrthoDB" id="9804872at2"/>
<dbReference type="InterPro" id="IPR021878">
    <property type="entry name" value="TgpA_N"/>
</dbReference>
<feature type="transmembrane region" description="Helical" evidence="1">
    <location>
        <begin position="129"/>
        <end position="147"/>
    </location>
</feature>
<evidence type="ECO:0000313" key="4">
    <source>
        <dbReference type="Proteomes" id="UP000315235"/>
    </source>
</evidence>
<feature type="transmembrane region" description="Helical" evidence="1">
    <location>
        <begin position="159"/>
        <end position="182"/>
    </location>
</feature>
<feature type="transmembrane region" description="Helical" evidence="1">
    <location>
        <begin position="53"/>
        <end position="73"/>
    </location>
</feature>
<feature type="transmembrane region" description="Helical" evidence="1">
    <location>
        <begin position="107"/>
        <end position="123"/>
    </location>
</feature>
<proteinExistence type="predicted"/>
<keyword evidence="4" id="KW-1185">Reference proteome</keyword>
<feature type="transmembrane region" description="Helical" evidence="1">
    <location>
        <begin position="12"/>
        <end position="41"/>
    </location>
</feature>
<feature type="domain" description="Transglutaminase-like" evidence="2">
    <location>
        <begin position="401"/>
        <end position="472"/>
    </location>
</feature>
<dbReference type="EMBL" id="VJOY01000008">
    <property type="protein sequence ID" value="TRX74312.1"/>
    <property type="molecule type" value="Genomic_DNA"/>
</dbReference>
<dbReference type="InterPro" id="IPR038765">
    <property type="entry name" value="Papain-like_cys_pep_sf"/>
</dbReference>
<dbReference type="Pfam" id="PF01841">
    <property type="entry name" value="Transglut_core"/>
    <property type="match status" value="1"/>
</dbReference>
<dbReference type="InterPro" id="IPR002931">
    <property type="entry name" value="Transglutaminase-like"/>
</dbReference>
<evidence type="ECO:0000259" key="2">
    <source>
        <dbReference type="SMART" id="SM00460"/>
    </source>
</evidence>
<dbReference type="Gene3D" id="3.10.620.30">
    <property type="match status" value="1"/>
</dbReference>
<keyword evidence="1" id="KW-1133">Transmembrane helix</keyword>
<protein>
    <submittedName>
        <fullName evidence="3">DUF3488 domain-containing protein</fullName>
    </submittedName>
</protein>
<gene>
    <name evidence="3" type="ORF">FM069_12240</name>
</gene>
<dbReference type="Pfam" id="PF11992">
    <property type="entry name" value="TgpA_N"/>
    <property type="match status" value="1"/>
</dbReference>
<accession>A0A553GXT2</accession>
<reference evidence="3 4" key="1">
    <citation type="submission" date="2019-07" db="EMBL/GenBank/DDBJ databases">
        <title>Pseudomonas mangiferae sp. nov., isolated from bark of mango tree in Thailand.</title>
        <authorList>
            <person name="Srisuk N."/>
            <person name="Anurat P."/>
        </authorList>
    </citation>
    <scope>NUCLEOTIDE SEQUENCE [LARGE SCALE GENOMIC DNA]</scope>
    <source>
        <strain evidence="3 4">DMKU_BBB3-04</strain>
    </source>
</reference>
<keyword evidence="1" id="KW-0472">Membrane</keyword>